<gene>
    <name evidence="3" type="ORF">ACFPM1_08555</name>
</gene>
<dbReference type="Gene3D" id="3.40.630.30">
    <property type="match status" value="1"/>
</dbReference>
<organism evidence="3 4">
    <name type="scientific">Halorubrum rubrum</name>
    <dbReference type="NCBI Taxonomy" id="1126240"/>
    <lineage>
        <taxon>Archaea</taxon>
        <taxon>Methanobacteriati</taxon>
        <taxon>Methanobacteriota</taxon>
        <taxon>Stenosarchaea group</taxon>
        <taxon>Halobacteria</taxon>
        <taxon>Halobacteriales</taxon>
        <taxon>Haloferacaceae</taxon>
        <taxon>Halorubrum</taxon>
    </lineage>
</organism>
<evidence type="ECO:0000313" key="4">
    <source>
        <dbReference type="Proteomes" id="UP001596118"/>
    </source>
</evidence>
<accession>A0ABD5R1Z7</accession>
<dbReference type="GO" id="GO:0016746">
    <property type="term" value="F:acyltransferase activity"/>
    <property type="evidence" value="ECO:0007669"/>
    <property type="project" value="UniProtKB-KW"/>
</dbReference>
<evidence type="ECO:0000313" key="3">
    <source>
        <dbReference type="EMBL" id="MFC5278801.1"/>
    </source>
</evidence>
<comment type="caution">
    <text evidence="3">The sequence shown here is derived from an EMBL/GenBank/DDBJ whole genome shotgun (WGS) entry which is preliminary data.</text>
</comment>
<feature type="compositionally biased region" description="Acidic residues" evidence="1">
    <location>
        <begin position="281"/>
        <end position="293"/>
    </location>
</feature>
<protein>
    <submittedName>
        <fullName evidence="3">GNAT family N-acetyltransferase</fullName>
        <ecNumber evidence="3">2.3.1.-</ecNumber>
    </submittedName>
</protein>
<evidence type="ECO:0000256" key="1">
    <source>
        <dbReference type="SAM" id="MobiDB-lite"/>
    </source>
</evidence>
<evidence type="ECO:0000259" key="2">
    <source>
        <dbReference type="PROSITE" id="PS51186"/>
    </source>
</evidence>
<dbReference type="EC" id="2.3.1.-" evidence="3"/>
<feature type="region of interest" description="Disordered" evidence="1">
    <location>
        <begin position="258"/>
        <end position="296"/>
    </location>
</feature>
<keyword evidence="4" id="KW-1185">Reference proteome</keyword>
<dbReference type="RefSeq" id="WP_256411212.1">
    <property type="nucleotide sequence ID" value="NZ_JANHDM010000003.1"/>
</dbReference>
<dbReference type="Pfam" id="PF00583">
    <property type="entry name" value="Acetyltransf_1"/>
    <property type="match status" value="1"/>
</dbReference>
<keyword evidence="3" id="KW-0808">Transferase</keyword>
<dbReference type="PROSITE" id="PS51186">
    <property type="entry name" value="GNAT"/>
    <property type="match status" value="1"/>
</dbReference>
<dbReference type="InterPro" id="IPR016181">
    <property type="entry name" value="Acyl_CoA_acyltransferase"/>
</dbReference>
<reference evidence="3 4" key="1">
    <citation type="journal article" date="2019" name="Int. J. Syst. Evol. Microbiol.">
        <title>The Global Catalogue of Microorganisms (GCM) 10K type strain sequencing project: providing services to taxonomists for standard genome sequencing and annotation.</title>
        <authorList>
            <consortium name="The Broad Institute Genomics Platform"/>
            <consortium name="The Broad Institute Genome Sequencing Center for Infectious Disease"/>
            <person name="Wu L."/>
            <person name="Ma J."/>
        </authorList>
    </citation>
    <scope>NUCLEOTIDE SEQUENCE [LARGE SCALE GENOMIC DNA]</scope>
    <source>
        <strain evidence="3 4">CGMCC 1.12124</strain>
    </source>
</reference>
<dbReference type="AlphaFoldDB" id="A0ABD5R1Z7"/>
<dbReference type="PANTHER" id="PTHR43072:SF60">
    <property type="entry name" value="L-2,4-DIAMINOBUTYRIC ACID ACETYLTRANSFERASE"/>
    <property type="match status" value="1"/>
</dbReference>
<name>A0ABD5R1Z7_9EURY</name>
<dbReference type="PANTHER" id="PTHR43072">
    <property type="entry name" value="N-ACETYLTRANSFERASE"/>
    <property type="match status" value="1"/>
</dbReference>
<dbReference type="CDD" id="cd04301">
    <property type="entry name" value="NAT_SF"/>
    <property type="match status" value="1"/>
</dbReference>
<keyword evidence="3" id="KW-0012">Acyltransferase</keyword>
<feature type="domain" description="N-acetyltransferase" evidence="2">
    <location>
        <begin position="4"/>
        <end position="178"/>
    </location>
</feature>
<dbReference type="SUPFAM" id="SSF55729">
    <property type="entry name" value="Acyl-CoA N-acyltransferases (Nat)"/>
    <property type="match status" value="1"/>
</dbReference>
<dbReference type="InterPro" id="IPR000182">
    <property type="entry name" value="GNAT_dom"/>
</dbReference>
<dbReference type="EMBL" id="JBHSKY010000007">
    <property type="protein sequence ID" value="MFC5278801.1"/>
    <property type="molecule type" value="Genomic_DNA"/>
</dbReference>
<dbReference type="Proteomes" id="UP001596118">
    <property type="component" value="Unassembled WGS sequence"/>
</dbReference>
<feature type="compositionally biased region" description="Basic and acidic residues" evidence="1">
    <location>
        <begin position="258"/>
        <end position="271"/>
    </location>
</feature>
<proteinExistence type="predicted"/>
<sequence>MNRVAVRAARPADVDAVVAFTGDTWGDRSDDYVPRVFADWVAADDDARRTLVATVAADDPALPEDDATLVTGDGTGTAAPGEPEAVVGCIQGVRLSEWEAWAQGIRVHPAARGLGAGSRLTRAVLRWARDAGATVCRNMVFSWNVAGLGQSRAAGFEPTTAFRFAHPEPASEADRDAPAIAAVDDPDPDAAWAFWRGSDARAHLDGLALDPAESWACSELTRERLAAAAAEGRLIAVADGGVAGVAVHARITADESIRAGDDAGGTGRDDGDGADAGGTGDDGDGPDADEADGDREADRTAVYGVAAWRDAAAAGELFGAIARDAAGRDATATRVLVPETVEHVSDAAVNRVRVAAEPDFVTTADLTDPAVNGDRVA</sequence>